<reference evidence="12 13" key="1">
    <citation type="submission" date="2019-06" db="EMBL/GenBank/DDBJ databases">
        <title>Genomic Encyclopedia of Archaeal and Bacterial Type Strains, Phase II (KMG-II): from individual species to whole genera.</title>
        <authorList>
            <person name="Goeker M."/>
        </authorList>
    </citation>
    <scope>NUCLEOTIDE SEQUENCE [LARGE SCALE GENOMIC DNA]</scope>
    <source>
        <strain evidence="12 13">DSM 18423</strain>
    </source>
</reference>
<dbReference type="Pfam" id="PF00664">
    <property type="entry name" value="ABC_membrane"/>
    <property type="match status" value="1"/>
</dbReference>
<dbReference type="SMART" id="SM00382">
    <property type="entry name" value="AAA"/>
    <property type="match status" value="1"/>
</dbReference>
<keyword evidence="3" id="KW-1003">Cell membrane</keyword>
<dbReference type="PANTHER" id="PTHR24221">
    <property type="entry name" value="ATP-BINDING CASSETTE SUB-FAMILY B"/>
    <property type="match status" value="1"/>
</dbReference>
<dbReference type="InterPro" id="IPR003439">
    <property type="entry name" value="ABC_transporter-like_ATP-bd"/>
</dbReference>
<evidence type="ECO:0000256" key="7">
    <source>
        <dbReference type="ARBA" id="ARBA00022989"/>
    </source>
</evidence>
<keyword evidence="2" id="KW-0813">Transport</keyword>
<comment type="subcellular location">
    <subcellularLocation>
        <location evidence="1">Cell membrane</location>
        <topology evidence="1">Multi-pass membrane protein</topology>
    </subcellularLocation>
</comment>
<accession>A0A543KFW9</accession>
<feature type="transmembrane region" description="Helical" evidence="9">
    <location>
        <begin position="71"/>
        <end position="89"/>
    </location>
</feature>
<dbReference type="Gene3D" id="1.20.1560.10">
    <property type="entry name" value="ABC transporter type 1, transmembrane domain"/>
    <property type="match status" value="1"/>
</dbReference>
<dbReference type="GO" id="GO:0005524">
    <property type="term" value="F:ATP binding"/>
    <property type="evidence" value="ECO:0007669"/>
    <property type="project" value="UniProtKB-KW"/>
</dbReference>
<keyword evidence="5" id="KW-0547">Nucleotide-binding</keyword>
<feature type="transmembrane region" description="Helical" evidence="9">
    <location>
        <begin position="175"/>
        <end position="193"/>
    </location>
</feature>
<name>A0A543KFW9_9RHOB</name>
<dbReference type="Gene3D" id="3.40.50.300">
    <property type="entry name" value="P-loop containing nucleotide triphosphate hydrolases"/>
    <property type="match status" value="1"/>
</dbReference>
<dbReference type="SUPFAM" id="SSF90123">
    <property type="entry name" value="ABC transporter transmembrane region"/>
    <property type="match status" value="1"/>
</dbReference>
<feature type="domain" description="ABC transmembrane type-1" evidence="11">
    <location>
        <begin position="37"/>
        <end position="318"/>
    </location>
</feature>
<evidence type="ECO:0000256" key="1">
    <source>
        <dbReference type="ARBA" id="ARBA00004651"/>
    </source>
</evidence>
<evidence type="ECO:0000256" key="8">
    <source>
        <dbReference type="ARBA" id="ARBA00023136"/>
    </source>
</evidence>
<keyword evidence="6" id="KW-0067">ATP-binding</keyword>
<evidence type="ECO:0000259" key="10">
    <source>
        <dbReference type="PROSITE" id="PS50893"/>
    </source>
</evidence>
<evidence type="ECO:0000256" key="6">
    <source>
        <dbReference type="ARBA" id="ARBA00022840"/>
    </source>
</evidence>
<dbReference type="GO" id="GO:0016887">
    <property type="term" value="F:ATP hydrolysis activity"/>
    <property type="evidence" value="ECO:0007669"/>
    <property type="project" value="InterPro"/>
</dbReference>
<dbReference type="InterPro" id="IPR027417">
    <property type="entry name" value="P-loop_NTPase"/>
</dbReference>
<feature type="domain" description="ABC transporter" evidence="10">
    <location>
        <begin position="354"/>
        <end position="587"/>
    </location>
</feature>
<dbReference type="SUPFAM" id="SSF52540">
    <property type="entry name" value="P-loop containing nucleoside triphosphate hydrolases"/>
    <property type="match status" value="1"/>
</dbReference>
<keyword evidence="8 9" id="KW-0472">Membrane</keyword>
<keyword evidence="7 9" id="KW-1133">Transmembrane helix</keyword>
<feature type="transmembrane region" description="Helical" evidence="9">
    <location>
        <begin position="146"/>
        <end position="169"/>
    </location>
</feature>
<dbReference type="Proteomes" id="UP000320582">
    <property type="component" value="Unassembled WGS sequence"/>
</dbReference>
<proteinExistence type="predicted"/>
<dbReference type="PROSITE" id="PS50929">
    <property type="entry name" value="ABC_TM1F"/>
    <property type="match status" value="1"/>
</dbReference>
<dbReference type="PROSITE" id="PS00211">
    <property type="entry name" value="ABC_TRANSPORTER_1"/>
    <property type="match status" value="1"/>
</dbReference>
<evidence type="ECO:0000256" key="3">
    <source>
        <dbReference type="ARBA" id="ARBA00022475"/>
    </source>
</evidence>
<dbReference type="InterPro" id="IPR003593">
    <property type="entry name" value="AAA+_ATPase"/>
</dbReference>
<organism evidence="12 13">
    <name type="scientific">Roseinatronobacter monicus</name>
    <dbReference type="NCBI Taxonomy" id="393481"/>
    <lineage>
        <taxon>Bacteria</taxon>
        <taxon>Pseudomonadati</taxon>
        <taxon>Pseudomonadota</taxon>
        <taxon>Alphaproteobacteria</taxon>
        <taxon>Rhodobacterales</taxon>
        <taxon>Paracoccaceae</taxon>
        <taxon>Roseinatronobacter</taxon>
    </lineage>
</organism>
<dbReference type="InterPro" id="IPR011527">
    <property type="entry name" value="ABC1_TM_dom"/>
</dbReference>
<comment type="caution">
    <text evidence="12">The sequence shown here is derived from an EMBL/GenBank/DDBJ whole genome shotgun (WGS) entry which is preliminary data.</text>
</comment>
<dbReference type="CDD" id="cd18552">
    <property type="entry name" value="ABC_6TM_MsbA_like"/>
    <property type="match status" value="1"/>
</dbReference>
<keyword evidence="4 9" id="KW-0812">Transmembrane</keyword>
<dbReference type="PANTHER" id="PTHR24221:SF654">
    <property type="entry name" value="ATP-BINDING CASSETTE SUB-FAMILY B MEMBER 6"/>
    <property type="match status" value="1"/>
</dbReference>
<dbReference type="AlphaFoldDB" id="A0A543KFW9"/>
<dbReference type="EMBL" id="VFPT01000001">
    <property type="protein sequence ID" value="TQM93972.1"/>
    <property type="molecule type" value="Genomic_DNA"/>
</dbReference>
<keyword evidence="13" id="KW-1185">Reference proteome</keyword>
<dbReference type="FunFam" id="3.40.50.300:FF:000221">
    <property type="entry name" value="Multidrug ABC transporter ATP-binding protein"/>
    <property type="match status" value="1"/>
</dbReference>
<feature type="transmembrane region" description="Helical" evidence="9">
    <location>
        <begin position="252"/>
        <end position="277"/>
    </location>
</feature>
<dbReference type="GO" id="GO:0005886">
    <property type="term" value="C:plasma membrane"/>
    <property type="evidence" value="ECO:0007669"/>
    <property type="project" value="UniProtKB-SubCell"/>
</dbReference>
<dbReference type="GO" id="GO:0034040">
    <property type="term" value="F:ATPase-coupled lipid transmembrane transporter activity"/>
    <property type="evidence" value="ECO:0007669"/>
    <property type="project" value="TreeGrafter"/>
</dbReference>
<dbReference type="InterPro" id="IPR017871">
    <property type="entry name" value="ABC_transporter-like_CS"/>
</dbReference>
<dbReference type="GO" id="GO:0140359">
    <property type="term" value="F:ABC-type transporter activity"/>
    <property type="evidence" value="ECO:0007669"/>
    <property type="project" value="InterPro"/>
</dbReference>
<feature type="transmembrane region" description="Helical" evidence="9">
    <location>
        <begin position="34"/>
        <end position="56"/>
    </location>
</feature>
<dbReference type="RefSeq" id="WP_246086292.1">
    <property type="nucleotide sequence ID" value="NZ_VFPT01000001.1"/>
</dbReference>
<evidence type="ECO:0000256" key="4">
    <source>
        <dbReference type="ARBA" id="ARBA00022692"/>
    </source>
</evidence>
<evidence type="ECO:0000259" key="11">
    <source>
        <dbReference type="PROSITE" id="PS50929"/>
    </source>
</evidence>
<evidence type="ECO:0000256" key="2">
    <source>
        <dbReference type="ARBA" id="ARBA00022448"/>
    </source>
</evidence>
<evidence type="ECO:0000256" key="9">
    <source>
        <dbReference type="SAM" id="Phobius"/>
    </source>
</evidence>
<dbReference type="InterPro" id="IPR036640">
    <property type="entry name" value="ABC1_TM_sf"/>
</dbReference>
<evidence type="ECO:0000313" key="12">
    <source>
        <dbReference type="EMBL" id="TQM93972.1"/>
    </source>
</evidence>
<protein>
    <submittedName>
        <fullName evidence="12">ABC-type multidrug transport system fused ATPase/permease subunit</fullName>
    </submittedName>
</protein>
<gene>
    <name evidence="12" type="ORF">BD293_2627</name>
</gene>
<sequence>MSHRPESARKQRARADGVVARWLWHSFVRHRLHFIGLAVVFMVLEALTLGAFSYLIQPMFDEVFIAGDRESVFLVALAMALVFFGRGLARLAHKAVMTWQSEAATAELQSILLAHLIRLDQGFFKRNAPGILIERVRGDSAALRRVFSSLITGFGRDGAGVIVLFSVALWTDWQWTLIALLGLPLLGLPLIAIQRLIRRRSTEARLAAAESSNRLDETFHGIATLQLTGSEGREIGRFREIMRGFVRKATRAAIGQAAVPTVMDFGAAIGFGLVLIYGGMQIIDGTRTVGQFMSFFTALGLLFDPLRRFTALTAEWQNILASLERTHALLQVQAKVTNPPPPHLPVPDRRHASVELRGVSFAYEAEPVLNDLSFVAPAGKTTAIVGPSGAGKTTVFTLLTRLADVDAGEVLIGGQDVRGMDLVALRRLFAVVSQDTALFDETIRDNILMGVEGVSETALDSALSAAHVDDFLPLLSDGLDTLAGPRGSSLSGGQRQRVAIARALLRDAPILLLDEATSALDAKSEAFVQDALDRLAEGRTTLVIAHRLSTVRRADQIIVMDRGRVVERGTHEELLGVGGVYARLYALQFGEQDQANSP</sequence>
<dbReference type="InterPro" id="IPR039421">
    <property type="entry name" value="Type_1_exporter"/>
</dbReference>
<evidence type="ECO:0000256" key="5">
    <source>
        <dbReference type="ARBA" id="ARBA00022741"/>
    </source>
</evidence>
<dbReference type="Pfam" id="PF00005">
    <property type="entry name" value="ABC_tran"/>
    <property type="match status" value="1"/>
</dbReference>
<evidence type="ECO:0000313" key="13">
    <source>
        <dbReference type="Proteomes" id="UP000320582"/>
    </source>
</evidence>
<dbReference type="PROSITE" id="PS50893">
    <property type="entry name" value="ABC_TRANSPORTER_2"/>
    <property type="match status" value="1"/>
</dbReference>